<keyword evidence="5 6" id="KW-0472">Membrane</keyword>
<dbReference type="EMBL" id="CP108133">
    <property type="protein sequence ID" value="WTP47584.1"/>
    <property type="molecule type" value="Genomic_DNA"/>
</dbReference>
<evidence type="ECO:0000256" key="3">
    <source>
        <dbReference type="ARBA" id="ARBA00022692"/>
    </source>
</evidence>
<dbReference type="PANTHER" id="PTHR30086:SF20">
    <property type="entry name" value="ARGININE EXPORTER PROTEIN ARGO-RELATED"/>
    <property type="match status" value="1"/>
</dbReference>
<dbReference type="PANTHER" id="PTHR30086">
    <property type="entry name" value="ARGININE EXPORTER PROTEIN ARGO"/>
    <property type="match status" value="1"/>
</dbReference>
<feature type="transmembrane region" description="Helical" evidence="6">
    <location>
        <begin position="6"/>
        <end position="27"/>
    </location>
</feature>
<dbReference type="RefSeq" id="WP_328936720.1">
    <property type="nucleotide sequence ID" value="NZ_CP108133.1"/>
</dbReference>
<organism evidence="7 8">
    <name type="scientific">Streptomyces tauricus</name>
    <dbReference type="NCBI Taxonomy" id="68274"/>
    <lineage>
        <taxon>Bacteria</taxon>
        <taxon>Bacillati</taxon>
        <taxon>Actinomycetota</taxon>
        <taxon>Actinomycetes</taxon>
        <taxon>Kitasatosporales</taxon>
        <taxon>Streptomycetaceae</taxon>
        <taxon>Streptomyces</taxon>
        <taxon>Streptomyces aurantiacus group</taxon>
    </lineage>
</organism>
<dbReference type="InterPro" id="IPR001123">
    <property type="entry name" value="LeuE-type"/>
</dbReference>
<dbReference type="Proteomes" id="UP001432166">
    <property type="component" value="Chromosome"/>
</dbReference>
<protein>
    <submittedName>
        <fullName evidence="7">LysE family translocator</fullName>
    </submittedName>
</protein>
<dbReference type="PIRSF" id="PIRSF006324">
    <property type="entry name" value="LeuE"/>
    <property type="match status" value="1"/>
</dbReference>
<feature type="transmembrane region" description="Helical" evidence="6">
    <location>
        <begin position="68"/>
        <end position="90"/>
    </location>
</feature>
<evidence type="ECO:0000313" key="8">
    <source>
        <dbReference type="Proteomes" id="UP001432166"/>
    </source>
</evidence>
<feature type="transmembrane region" description="Helical" evidence="6">
    <location>
        <begin position="205"/>
        <end position="223"/>
    </location>
</feature>
<dbReference type="Pfam" id="PF01810">
    <property type="entry name" value="LysE"/>
    <property type="match status" value="1"/>
</dbReference>
<name>A0ABZ1J7J2_9ACTN</name>
<evidence type="ECO:0000256" key="5">
    <source>
        <dbReference type="ARBA" id="ARBA00023136"/>
    </source>
</evidence>
<evidence type="ECO:0000256" key="6">
    <source>
        <dbReference type="SAM" id="Phobius"/>
    </source>
</evidence>
<keyword evidence="3 6" id="KW-0812">Transmembrane</keyword>
<evidence type="ECO:0000256" key="1">
    <source>
        <dbReference type="ARBA" id="ARBA00004651"/>
    </source>
</evidence>
<keyword evidence="8" id="KW-1185">Reference proteome</keyword>
<feature type="transmembrane region" description="Helical" evidence="6">
    <location>
        <begin position="39"/>
        <end position="62"/>
    </location>
</feature>
<keyword evidence="2" id="KW-1003">Cell membrane</keyword>
<comment type="subcellular location">
    <subcellularLocation>
        <location evidence="1">Cell membrane</location>
        <topology evidence="1">Multi-pass membrane protein</topology>
    </subcellularLocation>
</comment>
<evidence type="ECO:0000313" key="7">
    <source>
        <dbReference type="EMBL" id="WTP47584.1"/>
    </source>
</evidence>
<evidence type="ECO:0000256" key="2">
    <source>
        <dbReference type="ARBA" id="ARBA00022475"/>
    </source>
</evidence>
<reference evidence="7" key="1">
    <citation type="submission" date="2022-10" db="EMBL/GenBank/DDBJ databases">
        <title>The complete genomes of actinobacterial strains from the NBC collection.</title>
        <authorList>
            <person name="Joergensen T.S."/>
            <person name="Alvarez Arevalo M."/>
            <person name="Sterndorff E.B."/>
            <person name="Faurdal D."/>
            <person name="Vuksanovic O."/>
            <person name="Mourched A.-S."/>
            <person name="Charusanti P."/>
            <person name="Shaw S."/>
            <person name="Blin K."/>
            <person name="Weber T."/>
        </authorList>
    </citation>
    <scope>NUCLEOTIDE SEQUENCE</scope>
    <source>
        <strain evidence="7">NBC_00189</strain>
    </source>
</reference>
<feature type="transmembrane region" description="Helical" evidence="6">
    <location>
        <begin position="169"/>
        <end position="193"/>
    </location>
</feature>
<sequence length="224" mass="23260">MSVDLTGFLGVVVLAYLIPGPDFLVIVRAAARRPALGRAAALGAQAGLCVHMCAAVLGLSAIATRSALAFTVIKLAGAAYLIYLGVRALLAARRRNRAGSAGSAEPAVGASAAASGQHVSAASGRHVSRRGSFLEGFLTNVLNPKAALFFLSVLPQFVDHDGSLPRQIFLLGLLDVAVGVVYWLVLVCVAARLRTVFGPACRRRWELVSGWLFIGIGVGVAATE</sequence>
<gene>
    <name evidence="7" type="ORF">OG288_04205</name>
</gene>
<keyword evidence="4 6" id="KW-1133">Transmembrane helix</keyword>
<accession>A0ABZ1J7J2</accession>
<feature type="transmembrane region" description="Helical" evidence="6">
    <location>
        <begin position="137"/>
        <end position="157"/>
    </location>
</feature>
<evidence type="ECO:0000256" key="4">
    <source>
        <dbReference type="ARBA" id="ARBA00022989"/>
    </source>
</evidence>
<proteinExistence type="predicted"/>